<dbReference type="InterPro" id="IPR022024">
    <property type="entry name" value="DUF3602"/>
</dbReference>
<accession>A0A7S8HXW8</accession>
<feature type="compositionally biased region" description="Basic and acidic residues" evidence="1">
    <location>
        <begin position="24"/>
        <end position="33"/>
    </location>
</feature>
<name>A0A7S8HXW8_FUSCU</name>
<evidence type="ECO:0000256" key="1">
    <source>
        <dbReference type="SAM" id="MobiDB-lite"/>
    </source>
</evidence>
<proteinExistence type="predicted"/>
<dbReference type="AlphaFoldDB" id="A0A7S8HXW8"/>
<feature type="compositionally biased region" description="Basic and acidic residues" evidence="1">
    <location>
        <begin position="121"/>
        <end position="153"/>
    </location>
</feature>
<organism evidence="2 3">
    <name type="scientific">Fusarium culmorum</name>
    <dbReference type="NCBI Taxonomy" id="5516"/>
    <lineage>
        <taxon>Eukaryota</taxon>
        <taxon>Fungi</taxon>
        <taxon>Dikarya</taxon>
        <taxon>Ascomycota</taxon>
        <taxon>Pezizomycotina</taxon>
        <taxon>Sordariomycetes</taxon>
        <taxon>Hypocreomycetidae</taxon>
        <taxon>Hypocreales</taxon>
        <taxon>Nectriaceae</taxon>
        <taxon>Fusarium</taxon>
    </lineage>
</organism>
<protein>
    <submittedName>
        <fullName evidence="2">Uncharacterized protein</fullName>
    </submittedName>
</protein>
<feature type="compositionally biased region" description="Basic residues" evidence="1">
    <location>
        <begin position="154"/>
        <end position="164"/>
    </location>
</feature>
<gene>
    <name evidence="2" type="ORF">HYE67_007564</name>
</gene>
<dbReference type="InterPro" id="IPR053203">
    <property type="entry name" value="Cisplatin_resist-associated"/>
</dbReference>
<dbReference type="PANTHER" id="PTHR34693">
    <property type="entry name" value="PROTEIN PAR32"/>
    <property type="match status" value="1"/>
</dbReference>
<dbReference type="PANTHER" id="PTHR34693:SF1">
    <property type="entry name" value="PROTEIN PAR32"/>
    <property type="match status" value="1"/>
</dbReference>
<evidence type="ECO:0000313" key="3">
    <source>
        <dbReference type="Proteomes" id="UP000663297"/>
    </source>
</evidence>
<evidence type="ECO:0000313" key="2">
    <source>
        <dbReference type="EMBL" id="QPC65333.1"/>
    </source>
</evidence>
<feature type="region of interest" description="Disordered" evidence="1">
    <location>
        <begin position="119"/>
        <end position="164"/>
    </location>
</feature>
<sequence>MTADQDVYRKTGRGGAGNYVVQNKADDADKDLEAQSLATDEVPPPDRATANVPARAGRGGSGNYVNPSDLPDAAEQDEMARKTAAAVNASLMKNQAVRGGGLGGRGGAGNWKHAISFEEEERMREEEKSRGEALEKKVRETVEKGLKMPEKVHHGPQHVKRNEE</sequence>
<dbReference type="EMBL" id="CP064749">
    <property type="protein sequence ID" value="QPC65333.1"/>
    <property type="molecule type" value="Genomic_DNA"/>
</dbReference>
<feature type="region of interest" description="Disordered" evidence="1">
    <location>
        <begin position="1"/>
        <end position="80"/>
    </location>
</feature>
<dbReference type="Pfam" id="PF12223">
    <property type="entry name" value="DUF3602"/>
    <property type="match status" value="1"/>
</dbReference>
<dbReference type="Proteomes" id="UP000663297">
    <property type="component" value="Chromosome 3"/>
</dbReference>
<reference evidence="2" key="1">
    <citation type="submission" date="2020-11" db="EMBL/GenBank/DDBJ databases">
        <title>The chromosome-scale genome resource for two endophytic Fusarium species: F. culmorum and F. pseudograminearum.</title>
        <authorList>
            <person name="Yuan Z."/>
        </authorList>
    </citation>
    <scope>NUCLEOTIDE SEQUENCE</scope>
    <source>
        <strain evidence="2">Class2-1B</strain>
    </source>
</reference>